<evidence type="ECO:0000313" key="7">
    <source>
        <dbReference type="Proteomes" id="UP000027058"/>
    </source>
</evidence>
<dbReference type="Pfam" id="PF02350">
    <property type="entry name" value="Epimerase_2"/>
    <property type="match status" value="1"/>
</dbReference>
<dbReference type="NCBIfam" id="TIGR00236">
    <property type="entry name" value="wecB"/>
    <property type="match status" value="1"/>
</dbReference>
<proteinExistence type="inferred from homology"/>
<dbReference type="PANTHER" id="PTHR43174:SF2">
    <property type="entry name" value="UDP-N-ACETYLGLUCOSAMINE 2-EPIMERASE"/>
    <property type="match status" value="1"/>
</dbReference>
<dbReference type="RefSeq" id="WP_035904443.1">
    <property type="nucleotide sequence ID" value="NZ_JAAH01000186.1"/>
</dbReference>
<keyword evidence="1 4" id="KW-0413">Isomerase</keyword>
<comment type="caution">
    <text evidence="6">The sequence shown here is derived from an EMBL/GenBank/DDBJ whole genome shotgun (WGS) entry which is preliminary data.</text>
</comment>
<accession>A0AB73C023</accession>
<evidence type="ECO:0000256" key="3">
    <source>
        <dbReference type="ARBA" id="ARBA00038858"/>
    </source>
</evidence>
<organism evidence="6 7">
    <name type="scientific">Fusobacterium necrophorum DJ-2</name>
    <dbReference type="NCBI Taxonomy" id="1441737"/>
    <lineage>
        <taxon>Bacteria</taxon>
        <taxon>Fusobacteriati</taxon>
        <taxon>Fusobacteriota</taxon>
        <taxon>Fusobacteriia</taxon>
        <taxon>Fusobacteriales</taxon>
        <taxon>Fusobacteriaceae</taxon>
        <taxon>Fusobacterium</taxon>
    </lineage>
</organism>
<dbReference type="AlphaFoldDB" id="A0AB73C023"/>
<dbReference type="PANTHER" id="PTHR43174">
    <property type="entry name" value="UDP-N-ACETYLGLUCOSAMINE 2-EPIMERASE"/>
    <property type="match status" value="1"/>
</dbReference>
<comment type="similarity">
    <text evidence="2 4">Belongs to the UDP-N-acetylglucosamine 2-epimerase family.</text>
</comment>
<name>A0AB73C023_9FUSO</name>
<gene>
    <name evidence="6" type="ORF">FUSO8_11640</name>
</gene>
<evidence type="ECO:0000256" key="2">
    <source>
        <dbReference type="ARBA" id="ARBA00038209"/>
    </source>
</evidence>
<dbReference type="SUPFAM" id="SSF53756">
    <property type="entry name" value="UDP-Glycosyltransferase/glycogen phosphorylase"/>
    <property type="match status" value="1"/>
</dbReference>
<dbReference type="Proteomes" id="UP000027058">
    <property type="component" value="Unassembled WGS sequence"/>
</dbReference>
<evidence type="ECO:0000313" key="6">
    <source>
        <dbReference type="EMBL" id="KDE69329.1"/>
    </source>
</evidence>
<evidence type="ECO:0000256" key="4">
    <source>
        <dbReference type="RuleBase" id="RU003513"/>
    </source>
</evidence>
<dbReference type="EC" id="5.1.3.14" evidence="3"/>
<dbReference type="Gene3D" id="3.40.50.2000">
    <property type="entry name" value="Glycogen Phosphorylase B"/>
    <property type="match status" value="2"/>
</dbReference>
<evidence type="ECO:0000259" key="5">
    <source>
        <dbReference type="Pfam" id="PF02350"/>
    </source>
</evidence>
<protein>
    <recommendedName>
        <fullName evidence="3">UDP-N-acetylglucosamine 2-epimerase (non-hydrolyzing)</fullName>
        <ecNumber evidence="3">5.1.3.14</ecNumber>
    </recommendedName>
</protein>
<dbReference type="CDD" id="cd03786">
    <property type="entry name" value="GTB_UDP-GlcNAc_2-Epimerase"/>
    <property type="match status" value="1"/>
</dbReference>
<evidence type="ECO:0000256" key="1">
    <source>
        <dbReference type="ARBA" id="ARBA00023235"/>
    </source>
</evidence>
<sequence length="370" mass="42458">MKIAIIFGTRPEAIKVASTYHELKMKKIEVLSILTGQHQEMLYPVLDIFNIVPSYDLKLMKANQSLSELTGRMILELQKIVEKEKIDYILVQGDTTSACIGALVGFYNRIPVGHIEAGLRTGNIYSPFPEEMNRKLISLLASVHFAPTIENVNNLLREGYEKSKIKITGNSVIDALQWIKSNKNNKLNEIREKLGLKEKKYILLTMHRRENWGKPMEECLTAIRDYMLNKTDIYLVFPLHLNPKIREIAYQVFNNFERVIFLEPLEYLHFISVLEGALYVMTDSGGIQEEAPSLGKPVLVLRDSTERPEAIKAGTAILVGTNYLEVQKYMKLMETELFDQMSCKVNPYGDGTTSKKIVEYLMEWNDQRNE</sequence>
<dbReference type="EMBL" id="JAAH01000186">
    <property type="protein sequence ID" value="KDE69329.1"/>
    <property type="molecule type" value="Genomic_DNA"/>
</dbReference>
<reference evidence="6 7" key="1">
    <citation type="submission" date="2014-01" db="EMBL/GenBank/DDBJ databases">
        <title>Comparative genomics of Fusobacterium necrophorum wild isolates.</title>
        <authorList>
            <person name="Kittichotirat W."/>
            <person name="Bumgarner R.E."/>
            <person name="Lawrence P."/>
        </authorList>
    </citation>
    <scope>NUCLEOTIDE SEQUENCE [LARGE SCALE GENOMIC DNA]</scope>
    <source>
        <strain evidence="6 7">DJ-2</strain>
    </source>
</reference>
<dbReference type="InterPro" id="IPR003331">
    <property type="entry name" value="UDP_GlcNAc_Epimerase_2_dom"/>
</dbReference>
<dbReference type="InterPro" id="IPR029767">
    <property type="entry name" value="WecB-like"/>
</dbReference>
<feature type="domain" description="UDP-N-acetylglucosamine 2-epimerase" evidence="5">
    <location>
        <begin position="25"/>
        <end position="361"/>
    </location>
</feature>
<dbReference type="GO" id="GO:0008761">
    <property type="term" value="F:UDP-N-acetylglucosamine 2-epimerase activity"/>
    <property type="evidence" value="ECO:0007669"/>
    <property type="project" value="UniProtKB-EC"/>
</dbReference>